<name>A0A9D2PB12_9FIRM</name>
<dbReference type="Pfam" id="PF00149">
    <property type="entry name" value="Metallophos"/>
    <property type="match status" value="1"/>
</dbReference>
<evidence type="ECO:0000256" key="1">
    <source>
        <dbReference type="ARBA" id="ARBA00022729"/>
    </source>
</evidence>
<dbReference type="Proteomes" id="UP000823883">
    <property type="component" value="Unassembled WGS sequence"/>
</dbReference>
<keyword evidence="2" id="KW-0547">Nucleotide-binding</keyword>
<organism evidence="5 6">
    <name type="scientific">Candidatus Lachnoclostridium pullistercoris</name>
    <dbReference type="NCBI Taxonomy" id="2838632"/>
    <lineage>
        <taxon>Bacteria</taxon>
        <taxon>Bacillati</taxon>
        <taxon>Bacillota</taxon>
        <taxon>Clostridia</taxon>
        <taxon>Lachnospirales</taxon>
        <taxon>Lachnospiraceae</taxon>
    </lineage>
</organism>
<reference evidence="5" key="1">
    <citation type="journal article" date="2021" name="PeerJ">
        <title>Extensive microbial diversity within the chicken gut microbiome revealed by metagenomics and culture.</title>
        <authorList>
            <person name="Gilroy R."/>
            <person name="Ravi A."/>
            <person name="Getino M."/>
            <person name="Pursley I."/>
            <person name="Horton D.L."/>
            <person name="Alikhan N.F."/>
            <person name="Baker D."/>
            <person name="Gharbi K."/>
            <person name="Hall N."/>
            <person name="Watson M."/>
            <person name="Adriaenssens E.M."/>
            <person name="Foster-Nyarko E."/>
            <person name="Jarju S."/>
            <person name="Secka A."/>
            <person name="Antonio M."/>
            <person name="Oren A."/>
            <person name="Chaudhuri R.R."/>
            <person name="La Ragione R."/>
            <person name="Hildebrand F."/>
            <person name="Pallen M.J."/>
        </authorList>
    </citation>
    <scope>NUCLEOTIDE SEQUENCE</scope>
    <source>
        <strain evidence="5">CHK183-5548</strain>
    </source>
</reference>
<dbReference type="SUPFAM" id="SSF55816">
    <property type="entry name" value="5'-nucleotidase (syn. UDP-sugar hydrolase), C-terminal domain"/>
    <property type="match status" value="1"/>
</dbReference>
<evidence type="ECO:0000259" key="4">
    <source>
        <dbReference type="Pfam" id="PF02872"/>
    </source>
</evidence>
<feature type="domain" description="Calcineurin-like phosphoesterase" evidence="3">
    <location>
        <begin position="5"/>
        <end position="224"/>
    </location>
</feature>
<dbReference type="InterPro" id="IPR006179">
    <property type="entry name" value="5_nucleotidase/apyrase"/>
</dbReference>
<dbReference type="AlphaFoldDB" id="A0A9D2PB12"/>
<reference evidence="5" key="2">
    <citation type="submission" date="2021-04" db="EMBL/GenBank/DDBJ databases">
        <authorList>
            <person name="Gilroy R."/>
        </authorList>
    </citation>
    <scope>NUCLEOTIDE SEQUENCE</scope>
    <source>
        <strain evidence="5">CHK183-5548</strain>
    </source>
</reference>
<sequence length="508" mass="56332">MKRVLKIYYTSDTHGHLFPSEGGRRGGLLSCFGEFEKDGNTLILDGGDTVQGAPLIKFLREEHQLEQVLARAFCQAGYDCFALGNHDFNYGRESLADFLNAMDAECLTANVKDLKGTLPVKAWTVRTLENGLRVGICGVVTDCVNLWEAKENLKDLQVTDAFEAAKQALAEMKDKCDVTVCIYHGGYECDLESGKRLCQGKENMACRMLEELEFDLLLTAHQHMETAGREVNGTYTLQLPPNGVKYALVEVAVEDGGTEENPCRKTEITGRLVSPESPAPADMERWLAPVREAEARWKERVIGTLAQEIPAEGLLERAINGCGLADLGNQVQLWITGADMACIGMANEPLGLKRQVKLGDMLRAFPFPNRQVVLTVTGEILKAALERCASYFDLQDGKAVISERFTKPKLEHYNYDFYAGVEYIADLRRPVGDRVTKILVNGEPLQSGRTYTLAMSDYRATGTGGYECFRSCPPAKTYPGDMQTAILEYFKAHPDGEVKPQGKIHLIY</sequence>
<dbReference type="SUPFAM" id="SSF56300">
    <property type="entry name" value="Metallo-dependent phosphatases"/>
    <property type="match status" value="1"/>
</dbReference>
<dbReference type="InterPro" id="IPR004843">
    <property type="entry name" value="Calcineurin-like_PHP"/>
</dbReference>
<dbReference type="GO" id="GO:0016787">
    <property type="term" value="F:hydrolase activity"/>
    <property type="evidence" value="ECO:0007669"/>
    <property type="project" value="UniProtKB-KW"/>
</dbReference>
<evidence type="ECO:0000313" key="6">
    <source>
        <dbReference type="Proteomes" id="UP000823883"/>
    </source>
</evidence>
<dbReference type="InterPro" id="IPR008334">
    <property type="entry name" value="5'-Nucleotdase_C"/>
</dbReference>
<dbReference type="EMBL" id="DWWL01000034">
    <property type="protein sequence ID" value="HJC47447.1"/>
    <property type="molecule type" value="Genomic_DNA"/>
</dbReference>
<dbReference type="Pfam" id="PF02872">
    <property type="entry name" value="5_nucleotid_C"/>
    <property type="match status" value="1"/>
</dbReference>
<dbReference type="PRINTS" id="PR01607">
    <property type="entry name" value="APYRASEFAMLY"/>
</dbReference>
<comment type="similarity">
    <text evidence="2">Belongs to the 5'-nucleotidase family.</text>
</comment>
<feature type="domain" description="5'-Nucleotidase C-terminal" evidence="4">
    <location>
        <begin position="302"/>
        <end position="469"/>
    </location>
</feature>
<dbReference type="PANTHER" id="PTHR11575">
    <property type="entry name" value="5'-NUCLEOTIDASE-RELATED"/>
    <property type="match status" value="1"/>
</dbReference>
<keyword evidence="2" id="KW-0378">Hydrolase</keyword>
<accession>A0A9D2PB12</accession>
<comment type="caution">
    <text evidence="5">The sequence shown here is derived from an EMBL/GenBank/DDBJ whole genome shotgun (WGS) entry which is preliminary data.</text>
</comment>
<proteinExistence type="inferred from homology"/>
<protein>
    <submittedName>
        <fullName evidence="5">Bifunctional metallophosphatase/5'-nucleotidase</fullName>
    </submittedName>
</protein>
<evidence type="ECO:0000256" key="2">
    <source>
        <dbReference type="RuleBase" id="RU362119"/>
    </source>
</evidence>
<dbReference type="Gene3D" id="3.90.780.10">
    <property type="entry name" value="5'-Nucleotidase, C-terminal domain"/>
    <property type="match status" value="1"/>
</dbReference>
<evidence type="ECO:0000313" key="5">
    <source>
        <dbReference type="EMBL" id="HJC47447.1"/>
    </source>
</evidence>
<keyword evidence="1" id="KW-0732">Signal</keyword>
<dbReference type="PANTHER" id="PTHR11575:SF6">
    <property type="entry name" value="2',3'-CYCLIC-NUCLEOTIDE 2'-PHOSPHODIESTERASE_3'-NUCLEOTIDASE"/>
    <property type="match status" value="1"/>
</dbReference>
<dbReference type="InterPro" id="IPR029052">
    <property type="entry name" value="Metallo-depent_PP-like"/>
</dbReference>
<evidence type="ECO:0000259" key="3">
    <source>
        <dbReference type="Pfam" id="PF00149"/>
    </source>
</evidence>
<dbReference type="Gene3D" id="3.60.21.10">
    <property type="match status" value="1"/>
</dbReference>
<dbReference type="GO" id="GO:0009166">
    <property type="term" value="P:nucleotide catabolic process"/>
    <property type="evidence" value="ECO:0007669"/>
    <property type="project" value="InterPro"/>
</dbReference>
<gene>
    <name evidence="5" type="ORF">IAA04_05290</name>
</gene>
<dbReference type="InterPro" id="IPR036907">
    <property type="entry name" value="5'-Nucleotdase_C_sf"/>
</dbReference>
<dbReference type="GO" id="GO:0030288">
    <property type="term" value="C:outer membrane-bounded periplasmic space"/>
    <property type="evidence" value="ECO:0007669"/>
    <property type="project" value="TreeGrafter"/>
</dbReference>
<dbReference type="GO" id="GO:0000166">
    <property type="term" value="F:nucleotide binding"/>
    <property type="evidence" value="ECO:0007669"/>
    <property type="project" value="UniProtKB-KW"/>
</dbReference>